<sequence>MKKTWLLAVVTAIILVVAGCGKEEAKPSQVNSDSSEPPSPLTLDTEVAYDSEDHALSATIKMTNPNKEAVDVTFNTSQRYQLIIKQGDETVFDYGSEFMFTESIIEETWEADEQKIFDEVFLLDELEAGEYSVEVIGLGQVDGAPEIAVTDETSFTVERAVEEPEEDTTETPEETPSSEPQTDGAFRDVKIDVNGTMIQVSGFTEEVEFEWSVSDGHNLYAQGAAEVTGGSFTFGVLLDEAPAEGQKLFLELTPIGGDVTSFQIQ</sequence>
<evidence type="ECO:0000256" key="1">
    <source>
        <dbReference type="SAM" id="MobiDB-lite"/>
    </source>
</evidence>
<evidence type="ECO:0000259" key="2">
    <source>
        <dbReference type="Pfam" id="PF12690"/>
    </source>
</evidence>
<comment type="caution">
    <text evidence="3">The sequence shown here is derived from an EMBL/GenBank/DDBJ whole genome shotgun (WGS) entry which is preliminary data.</text>
</comment>
<dbReference type="Pfam" id="PF12690">
    <property type="entry name" value="BsuPI"/>
    <property type="match status" value="1"/>
</dbReference>
<organism evidence="3 4">
    <name type="scientific">Exiguobacterium aestuarii</name>
    <dbReference type="NCBI Taxonomy" id="273527"/>
    <lineage>
        <taxon>Bacteria</taxon>
        <taxon>Bacillati</taxon>
        <taxon>Bacillota</taxon>
        <taxon>Bacilli</taxon>
        <taxon>Bacillales</taxon>
        <taxon>Bacillales Family XII. Incertae Sedis</taxon>
        <taxon>Exiguobacterium</taxon>
    </lineage>
</organism>
<gene>
    <name evidence="3" type="ORF">ACFQO8_08790</name>
</gene>
<evidence type="ECO:0000313" key="4">
    <source>
        <dbReference type="Proteomes" id="UP001596439"/>
    </source>
</evidence>
<protein>
    <recommendedName>
        <fullName evidence="2">Intracellular proteinase inhibitor BsuPI domain-containing protein</fullName>
    </recommendedName>
</protein>
<feature type="compositionally biased region" description="Acidic residues" evidence="1">
    <location>
        <begin position="163"/>
        <end position="173"/>
    </location>
</feature>
<dbReference type="Gene3D" id="2.60.40.2360">
    <property type="entry name" value="Intracellular proteinase inhibitor BsuPI"/>
    <property type="match status" value="1"/>
</dbReference>
<dbReference type="PROSITE" id="PS51257">
    <property type="entry name" value="PROKAR_LIPOPROTEIN"/>
    <property type="match status" value="1"/>
</dbReference>
<dbReference type="InterPro" id="IPR038144">
    <property type="entry name" value="IPI"/>
</dbReference>
<dbReference type="InterPro" id="IPR020481">
    <property type="entry name" value="Intracell_prot_inh_BsuPI"/>
</dbReference>
<dbReference type="EMBL" id="JBHTCE010000001">
    <property type="protein sequence ID" value="MFC7390244.1"/>
    <property type="molecule type" value="Genomic_DNA"/>
</dbReference>
<reference evidence="4" key="1">
    <citation type="journal article" date="2019" name="Int. J. Syst. Evol. Microbiol.">
        <title>The Global Catalogue of Microorganisms (GCM) 10K type strain sequencing project: providing services to taxonomists for standard genome sequencing and annotation.</title>
        <authorList>
            <consortium name="The Broad Institute Genomics Platform"/>
            <consortium name="The Broad Institute Genome Sequencing Center for Infectious Disease"/>
            <person name="Wu L."/>
            <person name="Ma J."/>
        </authorList>
    </citation>
    <scope>NUCLEOTIDE SEQUENCE [LARGE SCALE GENOMIC DNA]</scope>
    <source>
        <strain evidence="4">CCUG 55590</strain>
    </source>
</reference>
<accession>A0ABW2PLA0</accession>
<evidence type="ECO:0000313" key="3">
    <source>
        <dbReference type="EMBL" id="MFC7390244.1"/>
    </source>
</evidence>
<name>A0ABW2PLA0_9BACL</name>
<dbReference type="RefSeq" id="WP_214789131.1">
    <property type="nucleotide sequence ID" value="NZ_JANIEL010000018.1"/>
</dbReference>
<dbReference type="Proteomes" id="UP001596439">
    <property type="component" value="Unassembled WGS sequence"/>
</dbReference>
<feature type="domain" description="Intracellular proteinase inhibitor BsuPI" evidence="2">
    <location>
        <begin position="44"/>
        <end position="136"/>
    </location>
</feature>
<proteinExistence type="predicted"/>
<keyword evidence="4" id="KW-1185">Reference proteome</keyword>
<feature type="region of interest" description="Disordered" evidence="1">
    <location>
        <begin position="158"/>
        <end position="184"/>
    </location>
</feature>